<proteinExistence type="predicted"/>
<dbReference type="Proteomes" id="UP000592820">
    <property type="component" value="Unassembled WGS sequence"/>
</dbReference>
<feature type="domain" description="Histidine kinase/HSP90-like ATPase" evidence="1">
    <location>
        <begin position="2"/>
        <end position="52"/>
    </location>
</feature>
<reference evidence="2 3" key="1">
    <citation type="submission" date="2020-08" db="EMBL/GenBank/DDBJ databases">
        <title>Genomic Encyclopedia of Type Strains, Phase IV (KMG-V): Genome sequencing to study the core and pangenomes of soil and plant-associated prokaryotes.</title>
        <authorList>
            <person name="Whitman W."/>
        </authorList>
    </citation>
    <scope>NUCLEOTIDE SEQUENCE [LARGE SCALE GENOMIC DNA]</scope>
    <source>
        <strain evidence="2 3">JPY162</strain>
    </source>
</reference>
<comment type="caution">
    <text evidence="2">The sequence shown here is derived from an EMBL/GenBank/DDBJ whole genome shotgun (WGS) entry which is preliminary data.</text>
</comment>
<dbReference type="InterPro" id="IPR036890">
    <property type="entry name" value="HATPase_C_sf"/>
</dbReference>
<evidence type="ECO:0000259" key="1">
    <source>
        <dbReference type="Pfam" id="PF02518"/>
    </source>
</evidence>
<dbReference type="Pfam" id="PF02518">
    <property type="entry name" value="HATPase_c"/>
    <property type="match status" value="1"/>
</dbReference>
<evidence type="ECO:0000313" key="3">
    <source>
        <dbReference type="Proteomes" id="UP000592820"/>
    </source>
</evidence>
<dbReference type="InterPro" id="IPR003594">
    <property type="entry name" value="HATPase_dom"/>
</dbReference>
<sequence length="143" mass="14883">MFTQSASARKRATGSLGIGLAVVKHPVTAHNGTVTIASADEGQGAEITLRLSIVCASVVDRRCAARGRPKHILLVDDSADATEALGKLLRLRAPCAPAKLVALSGSKRATACPQPTNRCSTLFSSSRCHSRTSRWSCGVSANA</sequence>
<name>A0A7W8L4I0_9BURK</name>
<accession>A0A7W8L4I0</accession>
<gene>
    <name evidence="2" type="ORF">HDG41_001125</name>
</gene>
<organism evidence="2 3">
    <name type="scientific">Paraburkholderia youngii</name>
    <dbReference type="NCBI Taxonomy" id="2782701"/>
    <lineage>
        <taxon>Bacteria</taxon>
        <taxon>Pseudomonadati</taxon>
        <taxon>Pseudomonadota</taxon>
        <taxon>Betaproteobacteria</taxon>
        <taxon>Burkholderiales</taxon>
        <taxon>Burkholderiaceae</taxon>
        <taxon>Paraburkholderia</taxon>
    </lineage>
</organism>
<protein>
    <recommendedName>
        <fullName evidence="1">Histidine kinase/HSP90-like ATPase domain-containing protein</fullName>
    </recommendedName>
</protein>
<evidence type="ECO:0000313" key="2">
    <source>
        <dbReference type="EMBL" id="MBB5399086.1"/>
    </source>
</evidence>
<dbReference type="SUPFAM" id="SSF55874">
    <property type="entry name" value="ATPase domain of HSP90 chaperone/DNA topoisomerase II/histidine kinase"/>
    <property type="match status" value="1"/>
</dbReference>
<dbReference type="EMBL" id="JACHDE010000002">
    <property type="protein sequence ID" value="MBB5399086.1"/>
    <property type="molecule type" value="Genomic_DNA"/>
</dbReference>
<dbReference type="Gene3D" id="3.30.565.10">
    <property type="entry name" value="Histidine kinase-like ATPase, C-terminal domain"/>
    <property type="match status" value="1"/>
</dbReference>
<dbReference type="AlphaFoldDB" id="A0A7W8L4I0"/>